<reference evidence="2" key="1">
    <citation type="submission" date="2019-03" db="EMBL/GenBank/DDBJ databases">
        <title>WGS assembly of Setaria viridis.</title>
        <authorList>
            <person name="Huang P."/>
            <person name="Jenkins J."/>
            <person name="Grimwood J."/>
            <person name="Barry K."/>
            <person name="Healey A."/>
            <person name="Mamidi S."/>
            <person name="Sreedasyam A."/>
            <person name="Shu S."/>
            <person name="Feldman M."/>
            <person name="Wu J."/>
            <person name="Yu Y."/>
            <person name="Chen C."/>
            <person name="Johnson J."/>
            <person name="Rokhsar D."/>
            <person name="Baxter I."/>
            <person name="Schmutz J."/>
            <person name="Brutnell T."/>
            <person name="Kellogg E."/>
        </authorList>
    </citation>
    <scope>NUCLEOTIDE SEQUENCE [LARGE SCALE GENOMIC DNA]</scope>
</reference>
<feature type="region of interest" description="Disordered" evidence="1">
    <location>
        <begin position="1"/>
        <end position="73"/>
    </location>
</feature>
<dbReference type="Gramene" id="TKW22400">
    <property type="protein sequence ID" value="TKW22400"/>
    <property type="gene ID" value="SEVIR_4G226000v2"/>
</dbReference>
<dbReference type="Proteomes" id="UP000298652">
    <property type="component" value="Chromosome 4"/>
</dbReference>
<accession>A0A4U6V051</accession>
<feature type="region of interest" description="Disordered" evidence="1">
    <location>
        <begin position="116"/>
        <end position="136"/>
    </location>
</feature>
<evidence type="ECO:0000313" key="3">
    <source>
        <dbReference type="Proteomes" id="UP000298652"/>
    </source>
</evidence>
<dbReference type="AlphaFoldDB" id="A0A4U6V051"/>
<dbReference type="EMBL" id="CM016555">
    <property type="protein sequence ID" value="TKW22400.1"/>
    <property type="molecule type" value="Genomic_DNA"/>
</dbReference>
<feature type="compositionally biased region" description="Basic and acidic residues" evidence="1">
    <location>
        <begin position="50"/>
        <end position="70"/>
    </location>
</feature>
<gene>
    <name evidence="2" type="ORF">SEVIR_4G226000v2</name>
</gene>
<protein>
    <submittedName>
        <fullName evidence="2">Uncharacterized protein</fullName>
    </submittedName>
</protein>
<proteinExistence type="predicted"/>
<evidence type="ECO:0000256" key="1">
    <source>
        <dbReference type="SAM" id="MobiDB-lite"/>
    </source>
</evidence>
<keyword evidence="3" id="KW-1185">Reference proteome</keyword>
<feature type="compositionally biased region" description="Low complexity" evidence="1">
    <location>
        <begin position="1"/>
        <end position="32"/>
    </location>
</feature>
<sequence length="218" mass="23488">MAPGGSSSSPPWRRSSSGGTAAAAQPAQSSPPAGTPRHRRVSARHRYSRRGPELEGHRAERAVEPGHDVEQSTQALLRGHRELLRDHHLRHAQRLEHLGGAGGFMGDEEPYTAERTKALPPDSCTSVTSWESDSGGTGVIQSEGAAVARPVLASQSPVVRPARRNGPNRTACIHAYSGRSSESFSYSTVLSLVLHGYKLQWHVVIQLSGISMLIRVNK</sequence>
<evidence type="ECO:0000313" key="2">
    <source>
        <dbReference type="EMBL" id="TKW22400.1"/>
    </source>
</evidence>
<feature type="compositionally biased region" description="Basic residues" evidence="1">
    <location>
        <begin position="36"/>
        <end position="49"/>
    </location>
</feature>
<feature type="compositionally biased region" description="Polar residues" evidence="1">
    <location>
        <begin position="123"/>
        <end position="134"/>
    </location>
</feature>
<organism evidence="2 3">
    <name type="scientific">Setaria viridis</name>
    <name type="common">Green bristlegrass</name>
    <name type="synonym">Setaria italica subsp. viridis</name>
    <dbReference type="NCBI Taxonomy" id="4556"/>
    <lineage>
        <taxon>Eukaryota</taxon>
        <taxon>Viridiplantae</taxon>
        <taxon>Streptophyta</taxon>
        <taxon>Embryophyta</taxon>
        <taxon>Tracheophyta</taxon>
        <taxon>Spermatophyta</taxon>
        <taxon>Magnoliopsida</taxon>
        <taxon>Liliopsida</taxon>
        <taxon>Poales</taxon>
        <taxon>Poaceae</taxon>
        <taxon>PACMAD clade</taxon>
        <taxon>Panicoideae</taxon>
        <taxon>Panicodae</taxon>
        <taxon>Paniceae</taxon>
        <taxon>Cenchrinae</taxon>
        <taxon>Setaria</taxon>
    </lineage>
</organism>
<name>A0A4U6V051_SETVI</name>